<evidence type="ECO:0000256" key="1">
    <source>
        <dbReference type="SAM" id="MobiDB-lite"/>
    </source>
</evidence>
<name>A0A430FG94_9BIFI</name>
<keyword evidence="4" id="KW-1185">Reference proteome</keyword>
<dbReference type="Pfam" id="PF13196">
    <property type="entry name" value="DUF4012"/>
    <property type="match status" value="1"/>
</dbReference>
<keyword evidence="2" id="KW-1133">Transmembrane helix</keyword>
<evidence type="ECO:0000256" key="2">
    <source>
        <dbReference type="SAM" id="Phobius"/>
    </source>
</evidence>
<comment type="caution">
    <text evidence="3">The sequence shown here is derived from an EMBL/GenBank/DDBJ whole genome shotgun (WGS) entry which is preliminary data.</text>
</comment>
<evidence type="ECO:0000313" key="3">
    <source>
        <dbReference type="EMBL" id="RSX51748.1"/>
    </source>
</evidence>
<feature type="transmembrane region" description="Helical" evidence="2">
    <location>
        <begin position="72"/>
        <end position="92"/>
    </location>
</feature>
<dbReference type="Proteomes" id="UP000287533">
    <property type="component" value="Unassembled WGS sequence"/>
</dbReference>
<keyword evidence="2" id="KW-0472">Membrane</keyword>
<dbReference type="RefSeq" id="WP_125981913.1">
    <property type="nucleotide sequence ID" value="NZ_QXGL01000006.1"/>
</dbReference>
<dbReference type="InterPro" id="IPR025101">
    <property type="entry name" value="DUF4012"/>
</dbReference>
<evidence type="ECO:0000313" key="4">
    <source>
        <dbReference type="Proteomes" id="UP000287533"/>
    </source>
</evidence>
<feature type="compositionally biased region" description="Polar residues" evidence="1">
    <location>
        <begin position="14"/>
        <end position="25"/>
    </location>
</feature>
<keyword evidence="3" id="KW-0946">Virion</keyword>
<keyword evidence="3" id="KW-0261">Viral envelope protein</keyword>
<dbReference type="OrthoDB" id="3203519at2"/>
<feature type="region of interest" description="Disordered" evidence="1">
    <location>
        <begin position="1"/>
        <end position="31"/>
    </location>
</feature>
<feature type="region of interest" description="Disordered" evidence="1">
    <location>
        <begin position="623"/>
        <end position="642"/>
    </location>
</feature>
<dbReference type="AlphaFoldDB" id="A0A430FG94"/>
<reference evidence="3 4" key="1">
    <citation type="submission" date="2018-09" db="EMBL/GenBank/DDBJ databases">
        <title>Characterization of the phylogenetic diversity of five novel species belonging to the genus Bifidobacterium.</title>
        <authorList>
            <person name="Lugli G.A."/>
            <person name="Duranti S."/>
            <person name="Milani C."/>
        </authorList>
    </citation>
    <scope>NUCLEOTIDE SEQUENCE [LARGE SCALE GENOMIC DNA]</scope>
    <source>
        <strain evidence="3 4">2034B</strain>
    </source>
</reference>
<gene>
    <name evidence="3" type="ORF">D2E25_1723</name>
</gene>
<sequence>MTEQNIPEPPTPPQRTQSGEQSSDDNAPVLQPDIDPAVVAEHLREDEHHRHRRRMSRDHVRRIKRKKRIRRALIALGVLVLILIALCAWLGVSALKAKSEMESAVAIASKIQSSVKSGDTNQVKADIEQFSQHIDATYAQTKQPVWALATLTPHYGSDVKAVREAVRILEDVSINALPKLAQSAEALDLNSIGVENGTIQLGNMAQAAQDLTAANEVIADANVSLSNISGTHIPQLTNALNKGTKAFNTLASLTDTVSRMADVMPKMLGLAQDSNNTARNYLVLAQNNSELRATGGIPASWGTLSVNQGKLSVGTFEAPSEQWMFSDEESKTTLTADERVLFSSKMATRYQDINFTPDFPRTAKLAEQVWQRAGHGDVDGVLSVDPVFLQRLLSVTGPVTLSDGTVLSADNAAQILLNQTYIDKATGREQDAFFTMAASEVFGHILTDMGGKNRQLVEVFQQSVTDGHLYVWSAHEDEQERLQDTAISGALTSNPSQPVTGVYFNDATMGKMDWYLKREVTSTYDKTYPSGAKQYTIHIKLTNTADAAQVNAAPDLLRGYDHEGNPRKGEIETILYLYAPDEGRIVDWTQDFDQITMHNELTVGVKTVTLQPGESFETTVHVSVSPSAGDHEMTLRQTPLVD</sequence>
<keyword evidence="2" id="KW-0812">Transmembrane</keyword>
<organism evidence="3 4">
    <name type="scientific">Bifidobacterium goeldii</name>
    <dbReference type="NCBI Taxonomy" id="2306975"/>
    <lineage>
        <taxon>Bacteria</taxon>
        <taxon>Bacillati</taxon>
        <taxon>Actinomycetota</taxon>
        <taxon>Actinomycetes</taxon>
        <taxon>Bifidobacteriales</taxon>
        <taxon>Bifidobacteriaceae</taxon>
        <taxon>Bifidobacterium</taxon>
    </lineage>
</organism>
<protein>
    <submittedName>
        <fullName evidence="3">Late cornified envelope protein 3C</fullName>
    </submittedName>
</protein>
<proteinExistence type="predicted"/>
<dbReference type="EMBL" id="QXGL01000006">
    <property type="protein sequence ID" value="RSX51748.1"/>
    <property type="molecule type" value="Genomic_DNA"/>
</dbReference>
<accession>A0A430FG94</accession>